<keyword evidence="3" id="KW-0808">Transferase</keyword>
<reference evidence="3" key="2">
    <citation type="journal article" date="2019" name="Genome Biol. Evol.">
        <title>Day and night: Metabolic profiles and evolutionary relationships of six axenic non-marine cyanobacteria.</title>
        <authorList>
            <person name="Will S.E."/>
            <person name="Henke P."/>
            <person name="Boedeker C."/>
            <person name="Huang S."/>
            <person name="Brinkmann H."/>
            <person name="Rohde M."/>
            <person name="Jarek M."/>
            <person name="Friedl T."/>
            <person name="Seufert S."/>
            <person name="Schumacher M."/>
            <person name="Overmann J."/>
            <person name="Neumann-Schaal M."/>
            <person name="Petersen J."/>
        </authorList>
    </citation>
    <scope>NUCLEOTIDE SEQUENCE [LARGE SCALE GENOMIC DNA]</scope>
    <source>
        <strain evidence="3">PCC 7102</strain>
    </source>
</reference>
<name>A0A3S1C6A8_9CYAN</name>
<protein>
    <submittedName>
        <fullName evidence="3">Pyruvate, water dikinase</fullName>
    </submittedName>
</protein>
<accession>A0A3S1C6A8</accession>
<keyword evidence="4" id="KW-1185">Reference proteome</keyword>
<dbReference type="AlphaFoldDB" id="A0A3S1C6A8"/>
<evidence type="ECO:0000259" key="1">
    <source>
        <dbReference type="Pfam" id="PF00391"/>
    </source>
</evidence>
<comment type="caution">
    <text evidence="3">The sequence shown here is derived from an EMBL/GenBank/DDBJ whole genome shotgun (WGS) entry which is preliminary data.</text>
</comment>
<dbReference type="Gene3D" id="3.30.470.20">
    <property type="entry name" value="ATP-grasp fold, B domain"/>
    <property type="match status" value="2"/>
</dbReference>
<dbReference type="Gene3D" id="3.50.30.10">
    <property type="entry name" value="Phosphohistidine domain"/>
    <property type="match status" value="1"/>
</dbReference>
<dbReference type="InterPro" id="IPR036637">
    <property type="entry name" value="Phosphohistidine_dom_sf"/>
</dbReference>
<reference evidence="3" key="1">
    <citation type="submission" date="2018-12" db="EMBL/GenBank/DDBJ databases">
        <authorList>
            <person name="Will S."/>
            <person name="Neumann-Schaal M."/>
            <person name="Henke P."/>
        </authorList>
    </citation>
    <scope>NUCLEOTIDE SEQUENCE</scope>
    <source>
        <strain evidence="3">PCC 7102</strain>
    </source>
</reference>
<dbReference type="PANTHER" id="PTHR43615:SF1">
    <property type="entry name" value="PPDK_N DOMAIN-CONTAINING PROTEIN"/>
    <property type="match status" value="1"/>
</dbReference>
<keyword evidence="3" id="KW-0670">Pyruvate</keyword>
<feature type="domain" description="PEP-utilising enzyme mobile" evidence="1">
    <location>
        <begin position="759"/>
        <end position="830"/>
    </location>
</feature>
<evidence type="ECO:0000313" key="4">
    <source>
        <dbReference type="Proteomes" id="UP000271624"/>
    </source>
</evidence>
<proteinExistence type="predicted"/>
<feature type="domain" description="Pyruvate phosphate dikinase AMP/ATP-binding" evidence="2">
    <location>
        <begin position="203"/>
        <end position="257"/>
    </location>
</feature>
<dbReference type="InterPro" id="IPR051549">
    <property type="entry name" value="PEP_Utilizing_Enz"/>
</dbReference>
<feature type="domain" description="Pyruvate phosphate dikinase AMP/ATP-binding" evidence="2">
    <location>
        <begin position="56"/>
        <end position="198"/>
    </location>
</feature>
<dbReference type="InterPro" id="IPR008279">
    <property type="entry name" value="PEP-util_enz_mobile_dom"/>
</dbReference>
<organism evidence="3 4">
    <name type="scientific">Dulcicalothrix desertica PCC 7102</name>
    <dbReference type="NCBI Taxonomy" id="232991"/>
    <lineage>
        <taxon>Bacteria</taxon>
        <taxon>Bacillati</taxon>
        <taxon>Cyanobacteriota</taxon>
        <taxon>Cyanophyceae</taxon>
        <taxon>Nostocales</taxon>
        <taxon>Calotrichaceae</taxon>
        <taxon>Dulcicalothrix</taxon>
    </lineage>
</organism>
<dbReference type="Proteomes" id="UP000271624">
    <property type="component" value="Unassembled WGS sequence"/>
</dbReference>
<dbReference type="OrthoDB" id="9765468at2"/>
<dbReference type="SUPFAM" id="SSF52009">
    <property type="entry name" value="Phosphohistidine domain"/>
    <property type="match status" value="1"/>
</dbReference>
<dbReference type="GO" id="GO:0005524">
    <property type="term" value="F:ATP binding"/>
    <property type="evidence" value="ECO:0007669"/>
    <property type="project" value="InterPro"/>
</dbReference>
<evidence type="ECO:0000313" key="3">
    <source>
        <dbReference type="EMBL" id="RUS97368.1"/>
    </source>
</evidence>
<dbReference type="RefSeq" id="WP_127086493.1">
    <property type="nucleotide sequence ID" value="NZ_RSCL01000033.1"/>
</dbReference>
<dbReference type="PANTHER" id="PTHR43615">
    <property type="entry name" value="PHOSPHOENOLPYRUVATE SYNTHASE-RELATED"/>
    <property type="match status" value="1"/>
</dbReference>
<sequence length="847" mass="95596">MNYIIYSATEKDNLIGAKAKTLFDLQRHGFLIPQGFVVSINAWSDSLTPEQDFNIQLHPTVKEEIQQAVKELCPNGELLAVRSSAIDEDGGQYSFAGQLDSFLNVTPEDVAAKVIEVWRSGFSQRVFAYRRQHNLPLIASVPAVLIQRMVNPSVSGVAFGADPVTGKRSIAVVNAVSGLPTSLVSGESNADTYYIDIKGNITQHQTEQLLNNEQITQIATLVRQVGKHFGRPQDIEWAIEDKQLYLLQSRPITTLAQIPDPDGLLNLWDNSNIAESYNGVTTPLTFSFARKAYEEVYRQFCYFMGVPQTAIARHHDTFARMIGLIRGRVYYNLLSWYRVLALLPGFRLNRGFMEQMMGVKESLPENIVSELQAATWQDKLQDSWRLLKTCVGLVTNYILLPKRIQKFYLRLENALYLSEPNLANWRADELAAYYRKIEGQLLSRWDAPLINDFFAMIFYGVLRRLTEKWCDGQLNSLQNDLISGEGKIISTEPAERMQKMASSVRENVFFVKLLCEGSLDEILQAMKELPFQAQYQEYLGKFGDRCLEELKLESPTLHDQPLPLLRAIGQLAMLEQRSTPNNRYKAEHTVSEVLKAYPLRKFVYNWVLKNTRIRVRERENLRFERTRVFGRARLVFVELGRRFYALDLLASPQDIFYLEVNEILGFIEGTTTCTDLKGLVGLRRVEFAKYKEMAPPDSRFETRGIIYQGNSFVMPVKTTQSELVSQKQGIGCSGGIVRGCVRVITDPKQVLSSENKTLFPPNTVLVAERTDPGWILLFPFAAGLLVECGSLLSHAAIVSRELGIPAITSVPGVTQWLKDGDYVEMDGSTGIISLISMPCGTGVSPVQ</sequence>
<dbReference type="InterPro" id="IPR002192">
    <property type="entry name" value="PPDK_AMP/ATP-bd"/>
</dbReference>
<dbReference type="Gene3D" id="3.30.1490.20">
    <property type="entry name" value="ATP-grasp fold, A domain"/>
    <property type="match status" value="1"/>
</dbReference>
<evidence type="ECO:0000259" key="2">
    <source>
        <dbReference type="Pfam" id="PF01326"/>
    </source>
</evidence>
<dbReference type="InterPro" id="IPR013815">
    <property type="entry name" value="ATP_grasp_subdomain_1"/>
</dbReference>
<gene>
    <name evidence="3" type="ORF">DSM106972_084710</name>
</gene>
<keyword evidence="3" id="KW-0418">Kinase</keyword>
<dbReference type="GO" id="GO:0016301">
    <property type="term" value="F:kinase activity"/>
    <property type="evidence" value="ECO:0007669"/>
    <property type="project" value="UniProtKB-KW"/>
</dbReference>
<dbReference type="EMBL" id="RSCL01000033">
    <property type="protein sequence ID" value="RUS97368.1"/>
    <property type="molecule type" value="Genomic_DNA"/>
</dbReference>
<dbReference type="Pfam" id="PF01326">
    <property type="entry name" value="PPDK_N"/>
    <property type="match status" value="2"/>
</dbReference>
<dbReference type="SUPFAM" id="SSF56059">
    <property type="entry name" value="Glutathione synthetase ATP-binding domain-like"/>
    <property type="match status" value="1"/>
</dbReference>
<dbReference type="Pfam" id="PF00391">
    <property type="entry name" value="PEP-utilizers"/>
    <property type="match status" value="1"/>
</dbReference>